<name>A0A251U9P1_HELAN</name>
<dbReference type="AlphaFoldDB" id="A0A251U9P1"/>
<evidence type="ECO:0000313" key="1">
    <source>
        <dbReference type="EMBL" id="OTG20067.1"/>
    </source>
</evidence>
<gene>
    <name evidence="1" type="ORF">HannXRQ_Chr07g0188911</name>
</gene>
<reference evidence="2" key="1">
    <citation type="journal article" date="2017" name="Nature">
        <title>The sunflower genome provides insights into oil metabolism, flowering and Asterid evolution.</title>
        <authorList>
            <person name="Badouin H."/>
            <person name="Gouzy J."/>
            <person name="Grassa C.J."/>
            <person name="Murat F."/>
            <person name="Staton S.E."/>
            <person name="Cottret L."/>
            <person name="Lelandais-Briere C."/>
            <person name="Owens G.L."/>
            <person name="Carrere S."/>
            <person name="Mayjonade B."/>
            <person name="Legrand L."/>
            <person name="Gill N."/>
            <person name="Kane N.C."/>
            <person name="Bowers J.E."/>
            <person name="Hubner S."/>
            <person name="Bellec A."/>
            <person name="Berard A."/>
            <person name="Berges H."/>
            <person name="Blanchet N."/>
            <person name="Boniface M.C."/>
            <person name="Brunel D."/>
            <person name="Catrice O."/>
            <person name="Chaidir N."/>
            <person name="Claudel C."/>
            <person name="Donnadieu C."/>
            <person name="Faraut T."/>
            <person name="Fievet G."/>
            <person name="Helmstetter N."/>
            <person name="King M."/>
            <person name="Knapp S.J."/>
            <person name="Lai Z."/>
            <person name="Le Paslier M.C."/>
            <person name="Lippi Y."/>
            <person name="Lorenzon L."/>
            <person name="Mandel J.R."/>
            <person name="Marage G."/>
            <person name="Marchand G."/>
            <person name="Marquand E."/>
            <person name="Bret-Mestries E."/>
            <person name="Morien E."/>
            <person name="Nambeesan S."/>
            <person name="Nguyen T."/>
            <person name="Pegot-Espagnet P."/>
            <person name="Pouilly N."/>
            <person name="Raftis F."/>
            <person name="Sallet E."/>
            <person name="Schiex T."/>
            <person name="Thomas J."/>
            <person name="Vandecasteele C."/>
            <person name="Vares D."/>
            <person name="Vear F."/>
            <person name="Vautrin S."/>
            <person name="Crespi M."/>
            <person name="Mangin B."/>
            <person name="Burke J.M."/>
            <person name="Salse J."/>
            <person name="Munos S."/>
            <person name="Vincourt P."/>
            <person name="Rieseberg L.H."/>
            <person name="Langlade N.B."/>
        </authorList>
    </citation>
    <scope>NUCLEOTIDE SEQUENCE [LARGE SCALE GENOMIC DNA]</scope>
    <source>
        <strain evidence="2">cv. SF193</strain>
    </source>
</reference>
<dbReference type="EMBL" id="CM007896">
    <property type="protein sequence ID" value="OTG20067.1"/>
    <property type="molecule type" value="Genomic_DNA"/>
</dbReference>
<dbReference type="InParanoid" id="A0A251U9P1"/>
<evidence type="ECO:0000313" key="2">
    <source>
        <dbReference type="Proteomes" id="UP000215914"/>
    </source>
</evidence>
<keyword evidence="2" id="KW-1185">Reference proteome</keyword>
<dbReference type="Proteomes" id="UP000215914">
    <property type="component" value="Chromosome 7"/>
</dbReference>
<proteinExistence type="predicted"/>
<protein>
    <submittedName>
        <fullName evidence="1">Uncharacterized protein</fullName>
    </submittedName>
</protein>
<sequence>MRIMMGVSSSSWLKHTRRISLILNAEATQSFNNTDLGKKFAGFISRFVDILSPMAVGVAISLEIGGGAMQFQTITPMSLIPQWYR</sequence>
<accession>A0A251U9P1</accession>
<organism evidence="1 2">
    <name type="scientific">Helianthus annuus</name>
    <name type="common">Common sunflower</name>
    <dbReference type="NCBI Taxonomy" id="4232"/>
    <lineage>
        <taxon>Eukaryota</taxon>
        <taxon>Viridiplantae</taxon>
        <taxon>Streptophyta</taxon>
        <taxon>Embryophyta</taxon>
        <taxon>Tracheophyta</taxon>
        <taxon>Spermatophyta</taxon>
        <taxon>Magnoliopsida</taxon>
        <taxon>eudicotyledons</taxon>
        <taxon>Gunneridae</taxon>
        <taxon>Pentapetalae</taxon>
        <taxon>asterids</taxon>
        <taxon>campanulids</taxon>
        <taxon>Asterales</taxon>
        <taxon>Asteraceae</taxon>
        <taxon>Asteroideae</taxon>
        <taxon>Heliantheae alliance</taxon>
        <taxon>Heliantheae</taxon>
        <taxon>Helianthus</taxon>
    </lineage>
</organism>